<dbReference type="Proteomes" id="UP000029723">
    <property type="component" value="Unassembled WGS sequence"/>
</dbReference>
<dbReference type="PANTHER" id="PTHR22916">
    <property type="entry name" value="GLYCOSYLTRANSFERASE"/>
    <property type="match status" value="1"/>
</dbReference>
<evidence type="ECO:0000259" key="1">
    <source>
        <dbReference type="Pfam" id="PF00535"/>
    </source>
</evidence>
<dbReference type="CDD" id="cd00761">
    <property type="entry name" value="Glyco_tranf_GTA_type"/>
    <property type="match status" value="1"/>
</dbReference>
<sequence>MPLVTVFTSTYNRAYSLPRLYESLIHQTYTDFEWLVIDDGSIDDTKRLVQQWAQEQKITIRYYYQANGGKHRAINRGVELAHGELFFIIDSDDYLPTDSLAVLVDYYQQIKDNNRFAGVAGMRTYPHGERICKRFTTDVLDDDSVTFRQKHKMRGDIAEAFKTDVLRKYPFPEFIGEKFVTEDVVFNEIAKTYLLRHFNANIYICQYLEDGLSHHLRQLHRQSPQGTMLYYSHQMCDERFGVQRHVLDAISFWRYLVCYHGKKPRLPWWCYLLKPVGYLFYLYDVLKHENAEEN</sequence>
<dbReference type="InterPro" id="IPR029044">
    <property type="entry name" value="Nucleotide-diphossugar_trans"/>
</dbReference>
<proteinExistence type="predicted"/>
<dbReference type="SUPFAM" id="SSF53448">
    <property type="entry name" value="Nucleotide-diphospho-sugar transferases"/>
    <property type="match status" value="1"/>
</dbReference>
<dbReference type="PANTHER" id="PTHR22916:SF3">
    <property type="entry name" value="UDP-GLCNAC:BETAGAL BETA-1,3-N-ACETYLGLUCOSAMINYLTRANSFERASE-LIKE PROTEIN 1"/>
    <property type="match status" value="1"/>
</dbReference>
<dbReference type="RefSeq" id="WP_036926881.1">
    <property type="nucleotide sequence ID" value="NZ_JRPQ01000072.1"/>
</dbReference>
<keyword evidence="2" id="KW-0808">Transferase</keyword>
<protein>
    <submittedName>
        <fullName evidence="2">Glycosyl transferase</fullName>
    </submittedName>
</protein>
<dbReference type="Pfam" id="PF00535">
    <property type="entry name" value="Glycos_transf_2"/>
    <property type="match status" value="1"/>
</dbReference>
<dbReference type="GO" id="GO:0016758">
    <property type="term" value="F:hexosyltransferase activity"/>
    <property type="evidence" value="ECO:0007669"/>
    <property type="project" value="UniProtKB-ARBA"/>
</dbReference>
<evidence type="ECO:0000313" key="2">
    <source>
        <dbReference type="EMBL" id="KGI22379.1"/>
    </source>
</evidence>
<name>A0A098YSK0_9BACT</name>
<dbReference type="AlphaFoldDB" id="A0A098YSK0"/>
<gene>
    <name evidence="2" type="ORF">HMPREF9304_04895</name>
</gene>
<feature type="domain" description="Glycosyltransferase 2-like" evidence="1">
    <location>
        <begin position="5"/>
        <end position="112"/>
    </location>
</feature>
<dbReference type="Gene3D" id="3.90.550.10">
    <property type="entry name" value="Spore Coat Polysaccharide Biosynthesis Protein SpsA, Chain A"/>
    <property type="match status" value="1"/>
</dbReference>
<comment type="caution">
    <text evidence="2">The sequence shown here is derived from an EMBL/GenBank/DDBJ whole genome shotgun (WGS) entry which is preliminary data.</text>
</comment>
<dbReference type="EMBL" id="JRPQ01000072">
    <property type="protein sequence ID" value="KGI22379.1"/>
    <property type="molecule type" value="Genomic_DNA"/>
</dbReference>
<evidence type="ECO:0000313" key="3">
    <source>
        <dbReference type="Proteomes" id="UP000029723"/>
    </source>
</evidence>
<dbReference type="InterPro" id="IPR001173">
    <property type="entry name" value="Glyco_trans_2-like"/>
</dbReference>
<dbReference type="OrthoDB" id="9810303at2"/>
<reference evidence="2 3" key="1">
    <citation type="submission" date="2014-07" db="EMBL/GenBank/DDBJ databases">
        <authorList>
            <person name="McCorrison J."/>
            <person name="Sanka R."/>
            <person name="Torralba M."/>
            <person name="Gillis M."/>
            <person name="Haft D.H."/>
            <person name="Methe B."/>
            <person name="Sutton G."/>
            <person name="Nelson K.E."/>
        </authorList>
    </citation>
    <scope>NUCLEOTIDE SEQUENCE [LARGE SCALE GENOMIC DNA]</scope>
    <source>
        <strain evidence="2 3">S9-PR14</strain>
    </source>
</reference>
<accession>A0A098YSK0</accession>
<organism evidence="2 3">
    <name type="scientific">Hoylesella timonensis S9-PR14</name>
    <dbReference type="NCBI Taxonomy" id="1401062"/>
    <lineage>
        <taxon>Bacteria</taxon>
        <taxon>Pseudomonadati</taxon>
        <taxon>Bacteroidota</taxon>
        <taxon>Bacteroidia</taxon>
        <taxon>Bacteroidales</taxon>
        <taxon>Prevotellaceae</taxon>
        <taxon>Hoylesella</taxon>
    </lineage>
</organism>